<keyword evidence="3" id="KW-1185">Reference proteome</keyword>
<evidence type="ECO:0000313" key="2">
    <source>
        <dbReference type="EMBL" id="KAK4459404.1"/>
    </source>
</evidence>
<protein>
    <submittedName>
        <fullName evidence="2">Uncharacterized protein</fullName>
    </submittedName>
</protein>
<dbReference type="Proteomes" id="UP001321749">
    <property type="component" value="Unassembled WGS sequence"/>
</dbReference>
<sequence length="285" mass="31323">SPSSHTQAIAIPRARRSTTNEFDPSLPPLSARGDIQGAYFPNHEDPNSRIAVTHPFRPDAEMARRNSLEKAAESARAMFPDHSIPSSVGIGPDGKPQIPTGKYYPANWEKSHNQPPLPIPAELRPMMIARPISPSIPRPSTPSRRSYQGHSRTESEAKRLVQAYQRDMVVQASMGIIAASAGADMYQHHQRVNSLSPVAHRRPVSPRLEPLGSPVGPVTPMSLDPDEGGYLTMGLPMTPQDASLQAAEVKRAIQADRTKTRPHNRTNSTSLYWGSLNTGMKQMYF</sequence>
<feature type="non-terminal residue" evidence="2">
    <location>
        <position position="1"/>
    </location>
</feature>
<reference evidence="2" key="2">
    <citation type="submission" date="2023-06" db="EMBL/GenBank/DDBJ databases">
        <authorList>
            <consortium name="Lawrence Berkeley National Laboratory"/>
            <person name="Mondo S.J."/>
            <person name="Hensen N."/>
            <person name="Bonometti L."/>
            <person name="Westerberg I."/>
            <person name="Brannstrom I.O."/>
            <person name="Guillou S."/>
            <person name="Cros-Aarteil S."/>
            <person name="Calhoun S."/>
            <person name="Haridas S."/>
            <person name="Kuo A."/>
            <person name="Pangilinan J."/>
            <person name="Riley R."/>
            <person name="Labutti K."/>
            <person name="Andreopoulos B."/>
            <person name="Lipzen A."/>
            <person name="Chen C."/>
            <person name="Yanf M."/>
            <person name="Daum C."/>
            <person name="Ng V."/>
            <person name="Clum A."/>
            <person name="Steindorff A."/>
            <person name="Ohm R."/>
            <person name="Martin F."/>
            <person name="Silar P."/>
            <person name="Natvig D."/>
            <person name="Lalanne C."/>
            <person name="Gautier V."/>
            <person name="Ament-Velasquez S.L."/>
            <person name="Kruys A."/>
            <person name="Hutchinson M.I."/>
            <person name="Powell A.J."/>
            <person name="Barry K."/>
            <person name="Miller A.N."/>
            <person name="Grigoriev I.V."/>
            <person name="Debuchy R."/>
            <person name="Gladieux P."/>
            <person name="Thoren M.H."/>
            <person name="Johannesson H."/>
        </authorList>
    </citation>
    <scope>NUCLEOTIDE SEQUENCE</scope>
    <source>
        <strain evidence="2">PSN324</strain>
    </source>
</reference>
<reference evidence="2" key="1">
    <citation type="journal article" date="2023" name="Mol. Phylogenet. Evol.">
        <title>Genome-scale phylogeny and comparative genomics of the fungal order Sordariales.</title>
        <authorList>
            <person name="Hensen N."/>
            <person name="Bonometti L."/>
            <person name="Westerberg I."/>
            <person name="Brannstrom I.O."/>
            <person name="Guillou S."/>
            <person name="Cros-Aarteil S."/>
            <person name="Calhoun S."/>
            <person name="Haridas S."/>
            <person name="Kuo A."/>
            <person name="Mondo S."/>
            <person name="Pangilinan J."/>
            <person name="Riley R."/>
            <person name="LaButti K."/>
            <person name="Andreopoulos B."/>
            <person name="Lipzen A."/>
            <person name="Chen C."/>
            <person name="Yan M."/>
            <person name="Daum C."/>
            <person name="Ng V."/>
            <person name="Clum A."/>
            <person name="Steindorff A."/>
            <person name="Ohm R.A."/>
            <person name="Martin F."/>
            <person name="Silar P."/>
            <person name="Natvig D.O."/>
            <person name="Lalanne C."/>
            <person name="Gautier V."/>
            <person name="Ament-Velasquez S.L."/>
            <person name="Kruys A."/>
            <person name="Hutchinson M.I."/>
            <person name="Powell A.J."/>
            <person name="Barry K."/>
            <person name="Miller A.N."/>
            <person name="Grigoriev I.V."/>
            <person name="Debuchy R."/>
            <person name="Gladieux P."/>
            <person name="Hiltunen Thoren M."/>
            <person name="Johannesson H."/>
        </authorList>
    </citation>
    <scope>NUCLEOTIDE SEQUENCE</scope>
    <source>
        <strain evidence="2">PSN324</strain>
    </source>
</reference>
<evidence type="ECO:0000256" key="1">
    <source>
        <dbReference type="SAM" id="MobiDB-lite"/>
    </source>
</evidence>
<dbReference type="AlphaFoldDB" id="A0AAV9HGT6"/>
<feature type="region of interest" description="Disordered" evidence="1">
    <location>
        <begin position="131"/>
        <end position="156"/>
    </location>
</feature>
<evidence type="ECO:0000313" key="3">
    <source>
        <dbReference type="Proteomes" id="UP001321749"/>
    </source>
</evidence>
<name>A0AAV9HGT6_9PEZI</name>
<organism evidence="2 3">
    <name type="scientific">Cladorrhinum samala</name>
    <dbReference type="NCBI Taxonomy" id="585594"/>
    <lineage>
        <taxon>Eukaryota</taxon>
        <taxon>Fungi</taxon>
        <taxon>Dikarya</taxon>
        <taxon>Ascomycota</taxon>
        <taxon>Pezizomycotina</taxon>
        <taxon>Sordariomycetes</taxon>
        <taxon>Sordariomycetidae</taxon>
        <taxon>Sordariales</taxon>
        <taxon>Podosporaceae</taxon>
        <taxon>Cladorrhinum</taxon>
    </lineage>
</organism>
<gene>
    <name evidence="2" type="ORF">QBC42DRAFT_183521</name>
</gene>
<comment type="caution">
    <text evidence="2">The sequence shown here is derived from an EMBL/GenBank/DDBJ whole genome shotgun (WGS) entry which is preliminary data.</text>
</comment>
<accession>A0AAV9HGT6</accession>
<dbReference type="EMBL" id="MU865038">
    <property type="protein sequence ID" value="KAK4459404.1"/>
    <property type="molecule type" value="Genomic_DNA"/>
</dbReference>
<proteinExistence type="predicted"/>
<feature type="region of interest" description="Disordered" evidence="1">
    <location>
        <begin position="1"/>
        <end position="50"/>
    </location>
</feature>